<accession>A0A8T4HGZ2</accession>
<name>A0A8T4HGZ2_9SPHI</name>
<evidence type="ECO:0000313" key="1">
    <source>
        <dbReference type="EMBL" id="MBP3944577.1"/>
    </source>
</evidence>
<dbReference type="AlphaFoldDB" id="A0A8T4HGZ2"/>
<keyword evidence="2" id="KW-1185">Reference proteome</keyword>
<dbReference type="Gene3D" id="2.30.42.10">
    <property type="match status" value="1"/>
</dbReference>
<evidence type="ECO:0000313" key="2">
    <source>
        <dbReference type="Proteomes" id="UP000679691"/>
    </source>
</evidence>
<comment type="caution">
    <text evidence="1">The sequence shown here is derived from an EMBL/GenBank/DDBJ whole genome shotgun (WGS) entry which is preliminary data.</text>
</comment>
<protein>
    <submittedName>
        <fullName evidence="1">Uncharacterized protein</fullName>
    </submittedName>
</protein>
<organism evidence="1 2">
    <name type="scientific">Rhinopithecimicrobium faecis</name>
    <dbReference type="NCBI Taxonomy" id="2820698"/>
    <lineage>
        <taxon>Bacteria</taxon>
        <taxon>Pseudomonadati</taxon>
        <taxon>Bacteroidota</taxon>
        <taxon>Sphingobacteriia</taxon>
        <taxon>Sphingobacteriales</taxon>
        <taxon>Sphingobacteriaceae</taxon>
        <taxon>Rhinopithecimicrobium</taxon>
    </lineage>
</organism>
<proteinExistence type="predicted"/>
<dbReference type="InterPro" id="IPR036034">
    <property type="entry name" value="PDZ_sf"/>
</dbReference>
<dbReference type="RefSeq" id="WP_353548090.1">
    <property type="nucleotide sequence ID" value="NZ_JAGKSB010000027.1"/>
</dbReference>
<reference evidence="1" key="1">
    <citation type="submission" date="2021-03" db="EMBL/GenBank/DDBJ databases">
        <authorList>
            <person name="Lu T."/>
            <person name="Wang Q."/>
            <person name="Han X."/>
        </authorList>
    </citation>
    <scope>NUCLEOTIDE SEQUENCE</scope>
    <source>
        <strain evidence="1">WQ 2009</strain>
    </source>
</reference>
<dbReference type="SUPFAM" id="SSF50156">
    <property type="entry name" value="PDZ domain-like"/>
    <property type="match status" value="1"/>
</dbReference>
<gene>
    <name evidence="1" type="ORF">J5U18_13645</name>
</gene>
<dbReference type="Proteomes" id="UP000679691">
    <property type="component" value="Unassembled WGS sequence"/>
</dbReference>
<dbReference type="Gene3D" id="3.30.750.170">
    <property type="match status" value="1"/>
</dbReference>
<dbReference type="EMBL" id="JAGKSB010000027">
    <property type="protein sequence ID" value="MBP3944577.1"/>
    <property type="molecule type" value="Genomic_DNA"/>
</dbReference>
<sequence length="122" mass="14176">MLASSLYLWNDQLPPYSVFNHKKYVGLDLEQRIQNSVNYISSFATDSQTNLLYEQYADLLNKKDKIKYSTFLNRNEQSREDSNFGMKLGVDKTSGDIRVMYVLPNSPADRSGIKRSYLLEDF</sequence>